<protein>
    <submittedName>
        <fullName evidence="2">Uncharacterized protein</fullName>
    </submittedName>
</protein>
<feature type="transmembrane region" description="Helical" evidence="1">
    <location>
        <begin position="34"/>
        <end position="54"/>
    </location>
</feature>
<feature type="transmembrane region" description="Helical" evidence="1">
    <location>
        <begin position="61"/>
        <end position="79"/>
    </location>
</feature>
<evidence type="ECO:0000313" key="3">
    <source>
        <dbReference type="Proteomes" id="UP000298390"/>
    </source>
</evidence>
<feature type="transmembrane region" description="Helical" evidence="1">
    <location>
        <begin position="118"/>
        <end position="144"/>
    </location>
</feature>
<dbReference type="Proteomes" id="UP000298390">
    <property type="component" value="Unassembled WGS sequence"/>
</dbReference>
<dbReference type="AlphaFoldDB" id="A0A4Y9Z5S5"/>
<keyword evidence="1" id="KW-0472">Membrane</keyword>
<keyword evidence="1" id="KW-1133">Transmembrane helix</keyword>
<evidence type="ECO:0000313" key="2">
    <source>
        <dbReference type="EMBL" id="TFY69470.1"/>
    </source>
</evidence>
<accession>A0A4Y9Z5S5</accession>
<organism evidence="2 3">
    <name type="scientific">Rhodofomes roseus</name>
    <dbReference type="NCBI Taxonomy" id="34475"/>
    <lineage>
        <taxon>Eukaryota</taxon>
        <taxon>Fungi</taxon>
        <taxon>Dikarya</taxon>
        <taxon>Basidiomycota</taxon>
        <taxon>Agaricomycotina</taxon>
        <taxon>Agaricomycetes</taxon>
        <taxon>Polyporales</taxon>
        <taxon>Rhodofomes</taxon>
    </lineage>
</organism>
<keyword evidence="1" id="KW-0812">Transmembrane</keyword>
<comment type="caution">
    <text evidence="2">The sequence shown here is derived from an EMBL/GenBank/DDBJ whole genome shotgun (WGS) entry which is preliminary data.</text>
</comment>
<gene>
    <name evidence="2" type="ORF">EVJ58_g365</name>
</gene>
<reference evidence="2 3" key="1">
    <citation type="submission" date="2019-01" db="EMBL/GenBank/DDBJ databases">
        <title>Genome sequencing of the rare red list fungi Fomitopsis rosea.</title>
        <authorList>
            <person name="Buettner E."/>
            <person name="Kellner H."/>
        </authorList>
    </citation>
    <scope>NUCLEOTIDE SEQUENCE [LARGE SCALE GENOMIC DNA]</scope>
    <source>
        <strain evidence="2 3">DSM 105464</strain>
    </source>
</reference>
<dbReference type="EMBL" id="SEKV01000009">
    <property type="protein sequence ID" value="TFY69470.1"/>
    <property type="molecule type" value="Genomic_DNA"/>
</dbReference>
<evidence type="ECO:0000256" key="1">
    <source>
        <dbReference type="SAM" id="Phobius"/>
    </source>
</evidence>
<sequence>MAGVTATDVAIPTLDVIYFGIALNIVRLITGHSVQTTVLSAAALAVTGLVTFYLNLLDGHYSDYVCFATAVFIAFSYLFDAKHVPTTLQWKWLTSLRTCLTLVVRLVTTVLHKLIRCLLVVAVILFCATLKAADTLAATFLAIVDPTVPRPCHARIVRIVLCTTEDFTRSLASAPSTGYVRRAAQAEDPVTCLQDAGEHGNVNRRPLWRMASWFSSTALSILCQLLHGTDCPSIQVLSGHELPTFWSNSIC</sequence>
<name>A0A4Y9Z5S5_9APHY</name>
<proteinExistence type="predicted"/>